<keyword evidence="2" id="KW-1278">Translocase</keyword>
<reference evidence="6" key="1">
    <citation type="journal article" date="2017" name="Appl. Environ. Microbiol.">
        <title>Molecular characterization of an Endozoicomonas-like organism causing infection in king scallop Pecten maximus L.</title>
        <authorList>
            <person name="Cano I."/>
            <person name="van Aerle R."/>
            <person name="Ross S."/>
            <person name="Verner-Jeffreys D.W."/>
            <person name="Paley R.K."/>
            <person name="Rimmer G."/>
            <person name="Ryder D."/>
            <person name="Hooper P."/>
            <person name="Stone D."/>
            <person name="Feist S.W."/>
        </authorList>
    </citation>
    <scope>NUCLEOTIDE SEQUENCE</scope>
</reference>
<dbReference type="Pfam" id="PF06455">
    <property type="entry name" value="NADH5_C"/>
    <property type="match status" value="1"/>
</dbReference>
<feature type="domain" description="NADH dehydrogenase subunit 5 C-terminal" evidence="5">
    <location>
        <begin position="4"/>
        <end position="78"/>
    </location>
</feature>
<accession>A0A2H9T7Z6</accession>
<keyword evidence="4" id="KW-0812">Transmembrane</keyword>
<name>A0A2H9T7Z6_9ZZZZ</name>
<evidence type="ECO:0000259" key="5">
    <source>
        <dbReference type="Pfam" id="PF06455"/>
    </source>
</evidence>
<keyword evidence="4" id="KW-1133">Transmembrane helix</keyword>
<comment type="caution">
    <text evidence="6">The sequence shown here is derived from an EMBL/GenBank/DDBJ whole genome shotgun (WGS) entry which is preliminary data.</text>
</comment>
<keyword evidence="3" id="KW-0520">NAD</keyword>
<evidence type="ECO:0000256" key="2">
    <source>
        <dbReference type="ARBA" id="ARBA00022967"/>
    </source>
</evidence>
<dbReference type="EMBL" id="NSIT01000074">
    <property type="protein sequence ID" value="PJE79361.1"/>
    <property type="molecule type" value="Genomic_DNA"/>
</dbReference>
<feature type="transmembrane region" description="Helical" evidence="4">
    <location>
        <begin position="60"/>
        <end position="79"/>
    </location>
</feature>
<gene>
    <name evidence="6" type="ORF">CI610_01656</name>
</gene>
<evidence type="ECO:0000313" key="6">
    <source>
        <dbReference type="EMBL" id="PJE79361.1"/>
    </source>
</evidence>
<evidence type="ECO:0000256" key="1">
    <source>
        <dbReference type="ARBA" id="ARBA00022448"/>
    </source>
</evidence>
<dbReference type="AlphaFoldDB" id="A0A2H9T7Z6"/>
<sequence>MRELGFLDGFRGQPFVCAGLTLSEEVNSSLDQGWLEYFGPGGLSSCFKKFLDCNNYISNHWFALFFIVYIFEVVIWVVTS</sequence>
<organism evidence="6">
    <name type="scientific">invertebrate metagenome</name>
    <dbReference type="NCBI Taxonomy" id="1711999"/>
    <lineage>
        <taxon>unclassified sequences</taxon>
        <taxon>metagenomes</taxon>
        <taxon>organismal metagenomes</taxon>
    </lineage>
</organism>
<keyword evidence="4" id="KW-0472">Membrane</keyword>
<evidence type="ECO:0000256" key="3">
    <source>
        <dbReference type="ARBA" id="ARBA00023027"/>
    </source>
</evidence>
<protein>
    <recommendedName>
        <fullName evidence="5">NADH dehydrogenase subunit 5 C-terminal domain-containing protein</fullName>
    </recommendedName>
</protein>
<dbReference type="InterPro" id="IPR010934">
    <property type="entry name" value="NADH_DH_su5_C"/>
</dbReference>
<proteinExistence type="predicted"/>
<evidence type="ECO:0000256" key="4">
    <source>
        <dbReference type="SAM" id="Phobius"/>
    </source>
</evidence>
<keyword evidence="1" id="KW-0813">Transport</keyword>